<keyword evidence="3" id="KW-1185">Reference proteome</keyword>
<feature type="region of interest" description="Disordered" evidence="1">
    <location>
        <begin position="79"/>
        <end position="109"/>
    </location>
</feature>
<sequence>MENSKDSGSQPVLFMGTQTENLEYMYKLVHELSNQLQENKKLRDSILEDMDTLAKRANRGSTEISADINVAQQFIDQRTIASRPANGGGGGGGEDDIDIDIDNANNPTSESYSTLEHVTRQNKQLKEILSRQQGRNTIALGVLREHDENLQRSVTLLRDEIHMYHMTIIKWYRDLANKTLFEAEDAQFRSYLDSISDLQQLLDLSRVYRALLQLHP</sequence>
<accession>A0ABX6ETR0</accession>
<dbReference type="EMBL" id="CP015056">
    <property type="protein sequence ID" value="QGN15626.1"/>
    <property type="molecule type" value="Genomic_DNA"/>
</dbReference>
<protein>
    <submittedName>
        <fullName evidence="2">Factor arrest protein 7</fullName>
    </submittedName>
</protein>
<proteinExistence type="predicted"/>
<organism evidence="2 3">
    <name type="scientific">Kluyveromyces marxianus</name>
    <name type="common">Yeast</name>
    <name type="synonym">Candida kefyr</name>
    <dbReference type="NCBI Taxonomy" id="4911"/>
    <lineage>
        <taxon>Eukaryota</taxon>
        <taxon>Fungi</taxon>
        <taxon>Dikarya</taxon>
        <taxon>Ascomycota</taxon>
        <taxon>Saccharomycotina</taxon>
        <taxon>Saccharomycetes</taxon>
        <taxon>Saccharomycetales</taxon>
        <taxon>Saccharomycetaceae</taxon>
        <taxon>Kluyveromyces</taxon>
    </lineage>
</organism>
<evidence type="ECO:0000313" key="2">
    <source>
        <dbReference type="EMBL" id="QGN15626.1"/>
    </source>
</evidence>
<evidence type="ECO:0000313" key="3">
    <source>
        <dbReference type="Proteomes" id="UP000422736"/>
    </source>
</evidence>
<evidence type="ECO:0000256" key="1">
    <source>
        <dbReference type="SAM" id="MobiDB-lite"/>
    </source>
</evidence>
<reference evidence="2 3" key="2">
    <citation type="submission" date="2019-11" db="EMBL/GenBank/DDBJ databases">
        <authorList>
            <person name="Lu H."/>
        </authorList>
    </citation>
    <scope>NUCLEOTIDE SEQUENCE [LARGE SCALE GENOMIC DNA]</scope>
    <source>
        <strain evidence="2 3">FIM1</strain>
    </source>
</reference>
<gene>
    <name evidence="2" type="primary">FAR7</name>
    <name evidence="2" type="ORF">FIM1_2319</name>
</gene>
<reference evidence="2 3" key="1">
    <citation type="submission" date="2016-03" db="EMBL/GenBank/DDBJ databases">
        <title>How can Kluyveromyces marxianus grow so fast - potential evolutionary course in Saccharomyces Complex revealed by comparative genomics.</title>
        <authorList>
            <person name="Mo W."/>
            <person name="Lu W."/>
            <person name="Yang X."/>
            <person name="Qi J."/>
            <person name="Lv H."/>
        </authorList>
    </citation>
    <scope>NUCLEOTIDE SEQUENCE [LARGE SCALE GENOMIC DNA]</scope>
    <source>
        <strain evidence="2 3">FIM1</strain>
    </source>
</reference>
<dbReference type="Proteomes" id="UP000422736">
    <property type="component" value="Chromosome 3"/>
</dbReference>
<name>A0ABX6ETR0_KLUMA</name>